<reference evidence="2" key="1">
    <citation type="submission" date="2020-02" db="EMBL/GenBank/DDBJ databases">
        <authorList>
            <person name="Meier V. D."/>
        </authorList>
    </citation>
    <scope>NUCLEOTIDE SEQUENCE</scope>
    <source>
        <strain evidence="2">AVDCRST_MAG70</strain>
    </source>
</reference>
<proteinExistence type="predicted"/>
<dbReference type="PANTHER" id="PTHR34406:SF1">
    <property type="entry name" value="PROTEIN YCEI"/>
    <property type="match status" value="1"/>
</dbReference>
<organism evidence="2">
    <name type="scientific">uncultured Thermomicrobiales bacterium</name>
    <dbReference type="NCBI Taxonomy" id="1645740"/>
    <lineage>
        <taxon>Bacteria</taxon>
        <taxon>Pseudomonadati</taxon>
        <taxon>Thermomicrobiota</taxon>
        <taxon>Thermomicrobia</taxon>
        <taxon>Thermomicrobiales</taxon>
        <taxon>environmental samples</taxon>
    </lineage>
</organism>
<evidence type="ECO:0000313" key="2">
    <source>
        <dbReference type="EMBL" id="CAA9542383.1"/>
    </source>
</evidence>
<dbReference type="InterPro" id="IPR036761">
    <property type="entry name" value="TTHA0802/YceI-like_sf"/>
</dbReference>
<accession>A0A6J4U757</accession>
<dbReference type="SUPFAM" id="SSF101874">
    <property type="entry name" value="YceI-like"/>
    <property type="match status" value="1"/>
</dbReference>
<feature type="domain" description="Lipid/polyisoprenoid-binding YceI-like" evidence="1">
    <location>
        <begin position="88"/>
        <end position="261"/>
    </location>
</feature>
<gene>
    <name evidence="2" type="ORF">AVDCRST_MAG70-214</name>
</gene>
<dbReference type="EMBL" id="CADCWH010000035">
    <property type="protein sequence ID" value="CAA9542383.1"/>
    <property type="molecule type" value="Genomic_DNA"/>
</dbReference>
<dbReference type="Pfam" id="PF04264">
    <property type="entry name" value="YceI"/>
    <property type="match status" value="1"/>
</dbReference>
<name>A0A6J4U757_9BACT</name>
<dbReference type="AlphaFoldDB" id="A0A6J4U757"/>
<dbReference type="Gene3D" id="2.40.128.110">
    <property type="entry name" value="Lipid/polyisoprenoid-binding, YceI-like"/>
    <property type="match status" value="1"/>
</dbReference>
<evidence type="ECO:0000259" key="1">
    <source>
        <dbReference type="SMART" id="SM00867"/>
    </source>
</evidence>
<dbReference type="InterPro" id="IPR007372">
    <property type="entry name" value="Lipid/polyisoprenoid-bd_YceI"/>
</dbReference>
<sequence length="265" mass="28044">MTTECSPTYRSTTSPTSTVARAGRNLRLSLLSLVIAATALVPAAGTGAQDVTAKVTPGVIEAPATETPCLPAEGDEPTPTPAPEAAQRFEIVSEESAVRYRVQEELASVGATEAVGTTSAFIGQILFDEGGQPMACSRFDVDMRTLTSDSARRDNYLYGNTLQTEQFPLATFILTGVEGLEGELPDDAEAETTFLLIGNLTLHGVTNRVAWEATVTRDGDDIRGSAYTTFEMPDFAIVPPTVGPVVSLDETVRLEVDLVARIAGS</sequence>
<dbReference type="SMART" id="SM00867">
    <property type="entry name" value="YceI"/>
    <property type="match status" value="1"/>
</dbReference>
<dbReference type="PANTHER" id="PTHR34406">
    <property type="entry name" value="PROTEIN YCEI"/>
    <property type="match status" value="1"/>
</dbReference>
<protein>
    <recommendedName>
        <fullName evidence="1">Lipid/polyisoprenoid-binding YceI-like domain-containing protein</fullName>
    </recommendedName>
</protein>